<accession>A0A8J8B0D6</accession>
<comment type="caution">
    <text evidence="1">The sequence shown here is derived from an EMBL/GenBank/DDBJ whole genome shotgun (WGS) entry which is preliminary data.</text>
</comment>
<dbReference type="PROSITE" id="PS51257">
    <property type="entry name" value="PROKAR_LIPOPROTEIN"/>
    <property type="match status" value="1"/>
</dbReference>
<dbReference type="RefSeq" id="WP_227017619.1">
    <property type="nucleotide sequence ID" value="NZ_JAGSND010000003.1"/>
</dbReference>
<sequence>MSRPQYTRRILCILLCSIFIFSGLGLCSCSQKEDSNQAIAPTKQKVDAPPEVLELAQQEVDRMIQFYSSGWYLLDDNDELAKIKILDSQITNLQLAKRIDVYDRLVGQRVIDGIKSGYYDFYFFSYRLLPDENELKGKSLSFELDEDGWISFEKITPYTSDSAPGDLLLIASYVDDKINGSSGMTRTHEFSDGWCERYVKEHLLDYDAEFTEDSFRVIDEYSFIFTDGEDFRTISLDDRQFALPAYMKETGRKLDYTDYYADYWTSISYVGPGPRRQSGGKAGFFMRTLNYNMPDADDALAVVIYMCTDGLWEPKTYRGIAAGSSEKDLLRLYPDDLYYLDKGEASGYNEIYQRNEDFDYAYFYFPKDQTSRDITFYIKDRKVSFIEMISAYERRYVYGGASEFENLVNQPANEKSEFRVETAAAFSREIELPWEKIGMSWNTGEPYISRVNIKLPRVSDNVCNGDAINSNTNLEHHLEAIRQFEAGDYSLLYKERLAEYSVDYEVHTRKGAAALVINEAYGIAEAGGGRHRTVWYYDCDTGNVLSSRQYAKKCGVGEAAIIKQYNDNAEYSFINSVYEANFYIDEAGKIVTFENFDT</sequence>
<dbReference type="EMBL" id="JAGSND010000003">
    <property type="protein sequence ID" value="MBR0597488.1"/>
    <property type="molecule type" value="Genomic_DNA"/>
</dbReference>
<proteinExistence type="predicted"/>
<organism evidence="1 2">
    <name type="scientific">Sinanaerobacter chloroacetimidivorans</name>
    <dbReference type="NCBI Taxonomy" id="2818044"/>
    <lineage>
        <taxon>Bacteria</taxon>
        <taxon>Bacillati</taxon>
        <taxon>Bacillota</taxon>
        <taxon>Clostridia</taxon>
        <taxon>Peptostreptococcales</taxon>
        <taxon>Anaerovoracaceae</taxon>
        <taxon>Sinanaerobacter</taxon>
    </lineage>
</organism>
<dbReference type="AlphaFoldDB" id="A0A8J8B0D6"/>
<gene>
    <name evidence="1" type="ORF">KCX82_06375</name>
</gene>
<dbReference type="Proteomes" id="UP000675664">
    <property type="component" value="Unassembled WGS sequence"/>
</dbReference>
<evidence type="ECO:0000313" key="1">
    <source>
        <dbReference type="EMBL" id="MBR0597488.1"/>
    </source>
</evidence>
<protein>
    <submittedName>
        <fullName evidence="1">Uncharacterized protein</fullName>
    </submittedName>
</protein>
<reference evidence="1" key="2">
    <citation type="submission" date="2021-04" db="EMBL/GenBank/DDBJ databases">
        <authorList>
            <person name="Liu J."/>
        </authorList>
    </citation>
    <scope>NUCLEOTIDE SEQUENCE</scope>
    <source>
        <strain evidence="1">BAD-6</strain>
    </source>
</reference>
<evidence type="ECO:0000313" key="2">
    <source>
        <dbReference type="Proteomes" id="UP000675664"/>
    </source>
</evidence>
<keyword evidence="2" id="KW-1185">Reference proteome</keyword>
<name>A0A8J8B0D6_9FIRM</name>
<reference evidence="1" key="1">
    <citation type="submission" date="2021-04" db="EMBL/GenBank/DDBJ databases">
        <title>Sinoanaerobacter chloroacetimidivorans sp. nov., an obligate anaerobic bacterium isolated from anaerobic sludge.</title>
        <authorList>
            <person name="Bao Y."/>
        </authorList>
    </citation>
    <scope>NUCLEOTIDE SEQUENCE</scope>
    <source>
        <strain evidence="1">BAD-6</strain>
    </source>
</reference>